<dbReference type="KEGG" id="mmed:Mame_01706"/>
<dbReference type="InterPro" id="IPR048332">
    <property type="entry name" value="GD_AH_C"/>
</dbReference>
<dbReference type="OrthoDB" id="9804574at2"/>
<dbReference type="InterPro" id="IPR007392">
    <property type="entry name" value="GD_AH_second"/>
</dbReference>
<organism evidence="5 6">
    <name type="scientific">Martelella mediterranea DSM 17316</name>
    <dbReference type="NCBI Taxonomy" id="1122214"/>
    <lineage>
        <taxon>Bacteria</taxon>
        <taxon>Pseudomonadati</taxon>
        <taxon>Pseudomonadota</taxon>
        <taxon>Alphaproteobacteria</taxon>
        <taxon>Hyphomicrobiales</taxon>
        <taxon>Aurantimonadaceae</taxon>
        <taxon>Martelella</taxon>
    </lineage>
</organism>
<dbReference type="EMBL" id="CP020330">
    <property type="protein sequence ID" value="AQZ51053.1"/>
    <property type="molecule type" value="Genomic_DNA"/>
</dbReference>
<gene>
    <name evidence="5" type="primary">suyB_2</name>
    <name evidence="5" type="ORF">Mame_01706</name>
</gene>
<evidence type="ECO:0000259" key="3">
    <source>
        <dbReference type="Pfam" id="PF04295"/>
    </source>
</evidence>
<dbReference type="eggNOG" id="COG2721">
    <property type="taxonomic scope" value="Bacteria"/>
</dbReference>
<dbReference type="RefSeq" id="WP_155122059.1">
    <property type="nucleotide sequence ID" value="NZ_AQWH01000020.1"/>
</dbReference>
<evidence type="ECO:0000313" key="5">
    <source>
        <dbReference type="EMBL" id="AQZ51053.1"/>
    </source>
</evidence>
<sequence length="388" mass="41022">MTDNFQFDAYRRPDGSIGLRNDLLILSISGLAAPIAQRIGSILKQAKVITTAYTGGIIAEDASLRLRMLEGFALHPNVGAVLVVSCNFPEGQRFRDRIAASGRPVEMLVLDDFGHDSLRLTDAAVRSGARLLQQLSAARRSRADLSELCIGVECGRSDTTSGIASNPLVGHVADAIADAGGRVIAGETMEWFGAEHLLEKRAKTPEIMQALRDAINRRIDRAEAAGIDLIGTNPGPVNIAMGLSTLEEKSLGAVRKSGSAPIQGLLQQGEAPKEAGVWLMDQPYYSPESLSGFVAAGAHMILFTTGPGNNFVSLLAPTIKLSANADTCANLIEQIDFDASAILTGVLGFAEATQMLLARMVDVASGTLTYGEILSEGAETISRCGESL</sequence>
<evidence type="ECO:0000259" key="4">
    <source>
        <dbReference type="Pfam" id="PF20629"/>
    </source>
</evidence>
<evidence type="ECO:0000256" key="1">
    <source>
        <dbReference type="ARBA" id="ARBA00010986"/>
    </source>
</evidence>
<feature type="domain" description="D-galactarate/Altronate dehydratase second" evidence="3">
    <location>
        <begin position="9"/>
        <end position="134"/>
    </location>
</feature>
<reference evidence="5 6" key="1">
    <citation type="submission" date="2017-03" db="EMBL/GenBank/DDBJ databases">
        <title>Foreign affairs: Plasmid Transfer between Roseobacters and Rhizobia.</title>
        <authorList>
            <person name="Bartling P."/>
            <person name="Bunk B."/>
            <person name="Overmann J."/>
            <person name="Brinkmann H."/>
            <person name="Petersen J."/>
        </authorList>
    </citation>
    <scope>NUCLEOTIDE SEQUENCE [LARGE SCALE GENOMIC DNA]</scope>
    <source>
        <strain evidence="5 6">MACL11</strain>
    </source>
</reference>
<dbReference type="PANTHER" id="PTHR30536:SF5">
    <property type="entry name" value="ALTRONATE DEHYDRATASE"/>
    <property type="match status" value="1"/>
</dbReference>
<evidence type="ECO:0000256" key="2">
    <source>
        <dbReference type="ARBA" id="ARBA00023239"/>
    </source>
</evidence>
<keyword evidence="2 5" id="KW-0456">Lyase</keyword>
<dbReference type="GO" id="GO:0034010">
    <property type="term" value="F:sulfolactate sulfo-lyase activity"/>
    <property type="evidence" value="ECO:0007669"/>
    <property type="project" value="UniProtKB-EC"/>
</dbReference>
<comment type="similarity">
    <text evidence="1">Belongs to the UxaA family.</text>
</comment>
<dbReference type="AlphaFoldDB" id="A0A1U9Z024"/>
<feature type="domain" description="D-galactarate/Altronate dehydratase C-terminal" evidence="4">
    <location>
        <begin position="145"/>
        <end position="377"/>
    </location>
</feature>
<dbReference type="InterPro" id="IPR052172">
    <property type="entry name" value="UxaA_altronate/galactarate_dh"/>
</dbReference>
<dbReference type="Pfam" id="PF20629">
    <property type="entry name" value="GD_AH_C"/>
    <property type="match status" value="1"/>
</dbReference>
<dbReference type="PANTHER" id="PTHR30536">
    <property type="entry name" value="ALTRONATE/GALACTARATE DEHYDRATASE"/>
    <property type="match status" value="1"/>
</dbReference>
<name>A0A1U9Z024_9HYPH</name>
<dbReference type="GO" id="GO:0019698">
    <property type="term" value="P:D-galacturonate catabolic process"/>
    <property type="evidence" value="ECO:0007669"/>
    <property type="project" value="TreeGrafter"/>
</dbReference>
<dbReference type="Pfam" id="PF04295">
    <property type="entry name" value="GD_AH_second"/>
    <property type="match status" value="1"/>
</dbReference>
<accession>A0A1U9Z024</accession>
<keyword evidence="6" id="KW-1185">Reference proteome</keyword>
<dbReference type="STRING" id="1122214.Mame_01706"/>
<evidence type="ECO:0000313" key="6">
    <source>
        <dbReference type="Proteomes" id="UP000191135"/>
    </source>
</evidence>
<dbReference type="Proteomes" id="UP000191135">
    <property type="component" value="Chromosome"/>
</dbReference>
<dbReference type="EC" id="4.4.1.24" evidence="5"/>
<proteinExistence type="inferred from homology"/>
<protein>
    <submittedName>
        <fullName evidence="5">(2R)-sulfolactate sulfo-lyase subunit beta</fullName>
        <ecNumber evidence="5">4.4.1.24</ecNumber>
    </submittedName>
</protein>